<evidence type="ECO:0000256" key="7">
    <source>
        <dbReference type="HAMAP-Rule" id="MF_01147"/>
    </source>
</evidence>
<evidence type="ECO:0000256" key="6">
    <source>
        <dbReference type="ARBA" id="ARBA00023136"/>
    </source>
</evidence>
<feature type="binding site" evidence="7">
    <location>
        <position position="142"/>
    </location>
    <ligand>
        <name>a 1,2-diacyl-sn-glycero-3-phospho-(1'-sn-glycerol)</name>
        <dbReference type="ChEBI" id="CHEBI:64716"/>
    </ligand>
</feature>
<dbReference type="RefSeq" id="WP_290285551.1">
    <property type="nucleotide sequence ID" value="NZ_JAUFQN010000019.1"/>
</dbReference>
<comment type="catalytic activity">
    <reaction evidence="7">
        <text>L-cysteinyl-[prolipoprotein] + a 1,2-diacyl-sn-glycero-3-phospho-(1'-sn-glycerol) = an S-1,2-diacyl-sn-glyceryl-L-cysteinyl-[prolipoprotein] + sn-glycerol 1-phosphate + H(+)</text>
        <dbReference type="Rhea" id="RHEA:56712"/>
        <dbReference type="Rhea" id="RHEA-COMP:14679"/>
        <dbReference type="Rhea" id="RHEA-COMP:14680"/>
        <dbReference type="ChEBI" id="CHEBI:15378"/>
        <dbReference type="ChEBI" id="CHEBI:29950"/>
        <dbReference type="ChEBI" id="CHEBI:57685"/>
        <dbReference type="ChEBI" id="CHEBI:64716"/>
        <dbReference type="ChEBI" id="CHEBI:140658"/>
        <dbReference type="EC" id="2.5.1.145"/>
    </reaction>
</comment>
<evidence type="ECO:0000256" key="4">
    <source>
        <dbReference type="ARBA" id="ARBA00022692"/>
    </source>
</evidence>
<evidence type="ECO:0000256" key="3">
    <source>
        <dbReference type="ARBA" id="ARBA00022679"/>
    </source>
</evidence>
<keyword evidence="3 7" id="KW-0808">Transferase</keyword>
<dbReference type="EMBL" id="JBHMFB010000001">
    <property type="protein sequence ID" value="MFB9088107.1"/>
    <property type="molecule type" value="Genomic_DNA"/>
</dbReference>
<evidence type="ECO:0000256" key="5">
    <source>
        <dbReference type="ARBA" id="ARBA00022989"/>
    </source>
</evidence>
<dbReference type="Proteomes" id="UP001589576">
    <property type="component" value="Unassembled WGS sequence"/>
</dbReference>
<evidence type="ECO:0000256" key="2">
    <source>
        <dbReference type="ARBA" id="ARBA00022475"/>
    </source>
</evidence>
<keyword evidence="4 7" id="KW-0812">Transmembrane</keyword>
<feature type="transmembrane region" description="Helical" evidence="7">
    <location>
        <begin position="98"/>
        <end position="117"/>
    </location>
</feature>
<protein>
    <recommendedName>
        <fullName evidence="7">Phosphatidylglycerol--prolipoprotein diacylglyceryl transferase</fullName>
        <ecNumber evidence="7">2.5.1.145</ecNumber>
    </recommendedName>
</protein>
<comment type="function">
    <text evidence="7">Catalyzes the transfer of the diacylglyceryl group from phosphatidylglycerol to the sulfhydryl group of the N-terminal cysteine of a prolipoprotein, the first step in the formation of mature lipoproteins.</text>
</comment>
<comment type="similarity">
    <text evidence="1 7">Belongs to the Lgt family.</text>
</comment>
<accession>A0ABV5GAF6</accession>
<reference evidence="8 9" key="1">
    <citation type="submission" date="2024-09" db="EMBL/GenBank/DDBJ databases">
        <authorList>
            <person name="Sun Q."/>
            <person name="Mori K."/>
        </authorList>
    </citation>
    <scope>NUCLEOTIDE SEQUENCE [LARGE SCALE GENOMIC DNA]</scope>
    <source>
        <strain evidence="8 9">CECT 8460</strain>
    </source>
</reference>
<dbReference type="GO" id="GO:0008961">
    <property type="term" value="F:phosphatidylglycerol-prolipoprotein diacylglyceryl transferase activity"/>
    <property type="evidence" value="ECO:0007669"/>
    <property type="project" value="UniProtKB-EC"/>
</dbReference>
<evidence type="ECO:0000313" key="8">
    <source>
        <dbReference type="EMBL" id="MFB9088107.1"/>
    </source>
</evidence>
<dbReference type="InterPro" id="IPR001640">
    <property type="entry name" value="Lgt"/>
</dbReference>
<dbReference type="Pfam" id="PF01790">
    <property type="entry name" value="LGT"/>
    <property type="match status" value="1"/>
</dbReference>
<feature type="transmembrane region" description="Helical" evidence="7">
    <location>
        <begin position="204"/>
        <end position="221"/>
    </location>
</feature>
<feature type="transmembrane region" description="Helical" evidence="7">
    <location>
        <begin position="233"/>
        <end position="252"/>
    </location>
</feature>
<gene>
    <name evidence="7" type="primary">lgt</name>
    <name evidence="8" type="ORF">ACFFUU_00675</name>
</gene>
<keyword evidence="5 7" id="KW-1133">Transmembrane helix</keyword>
<feature type="transmembrane region" description="Helical" evidence="7">
    <location>
        <begin position="25"/>
        <end position="43"/>
    </location>
</feature>
<sequence length="265" mass="30432">MHKELFHIQLPVFLSNLLGMVEFTIYSYAFCIVLGALLATVYTKWRAKKELGITALPNSFFYLIFIMGFVGGKLFYYLEKPLYYLNNPKLILDNFSGGFVFYGSFVTIVPFVVWYLKKHKIPVLSMLDIFATTTLIAHFFGRIGCFLGGCCYGLPTNSFMGVVFPNSNGIGVHPTQLYEAFLLLMILLLILSVKQNKQFDGQQFLTYIILYGFCRIFLELFRGDERGYVIDGFLSHSQCIALVIIIIAVIYYKKLLIQNFKLYEN</sequence>
<keyword evidence="2 7" id="KW-1003">Cell membrane</keyword>
<keyword evidence="9" id="KW-1185">Reference proteome</keyword>
<comment type="subcellular location">
    <subcellularLocation>
        <location evidence="7">Cell membrane</location>
        <topology evidence="7">Multi-pass membrane protein</topology>
    </subcellularLocation>
</comment>
<name>A0ABV5GAF6_9FLAO</name>
<feature type="transmembrane region" description="Helical" evidence="7">
    <location>
        <begin position="175"/>
        <end position="192"/>
    </location>
</feature>
<feature type="transmembrane region" description="Helical" evidence="7">
    <location>
        <begin position="129"/>
        <end position="155"/>
    </location>
</feature>
<comment type="pathway">
    <text evidence="7">Protein modification; lipoprotein biosynthesis (diacylglyceryl transfer).</text>
</comment>
<feature type="transmembrane region" description="Helical" evidence="7">
    <location>
        <begin position="55"/>
        <end position="78"/>
    </location>
</feature>
<dbReference type="PANTHER" id="PTHR30589">
    <property type="entry name" value="PROLIPOPROTEIN DIACYLGLYCERYL TRANSFERASE"/>
    <property type="match status" value="1"/>
</dbReference>
<dbReference type="HAMAP" id="MF_01147">
    <property type="entry name" value="Lgt"/>
    <property type="match status" value="1"/>
</dbReference>
<evidence type="ECO:0000256" key="1">
    <source>
        <dbReference type="ARBA" id="ARBA00007150"/>
    </source>
</evidence>
<dbReference type="EC" id="2.5.1.145" evidence="7"/>
<keyword evidence="6 7" id="KW-0472">Membrane</keyword>
<comment type="caution">
    <text evidence="8">The sequence shown here is derived from an EMBL/GenBank/DDBJ whole genome shotgun (WGS) entry which is preliminary data.</text>
</comment>
<organism evidence="8 9">
    <name type="scientific">Flavobacterium paronense</name>
    <dbReference type="NCBI Taxonomy" id="1392775"/>
    <lineage>
        <taxon>Bacteria</taxon>
        <taxon>Pseudomonadati</taxon>
        <taxon>Bacteroidota</taxon>
        <taxon>Flavobacteriia</taxon>
        <taxon>Flavobacteriales</taxon>
        <taxon>Flavobacteriaceae</taxon>
        <taxon>Flavobacterium</taxon>
    </lineage>
</organism>
<evidence type="ECO:0000313" key="9">
    <source>
        <dbReference type="Proteomes" id="UP001589576"/>
    </source>
</evidence>
<proteinExistence type="inferred from homology"/>
<dbReference type="PANTHER" id="PTHR30589:SF0">
    <property type="entry name" value="PHOSPHATIDYLGLYCEROL--PROLIPOPROTEIN DIACYLGLYCERYL TRANSFERASE"/>
    <property type="match status" value="1"/>
</dbReference>